<accession>A0A6J6EPX4</accession>
<dbReference type="EMBL" id="CAEZVY010000161">
    <property type="protein sequence ID" value="CAB4651908.1"/>
    <property type="molecule type" value="Genomic_DNA"/>
</dbReference>
<dbReference type="PANTHER" id="PTHR43214:SF42">
    <property type="entry name" value="TRANSCRIPTIONAL REGULATORY PROTEIN DESR"/>
    <property type="match status" value="1"/>
</dbReference>
<dbReference type="Gene3D" id="1.10.10.10">
    <property type="entry name" value="Winged helix-like DNA-binding domain superfamily/Winged helix DNA-binding domain"/>
    <property type="match status" value="1"/>
</dbReference>
<feature type="domain" description="Response regulatory" evidence="2">
    <location>
        <begin position="7"/>
        <end position="125"/>
    </location>
</feature>
<evidence type="ECO:0000259" key="2">
    <source>
        <dbReference type="PROSITE" id="PS50110"/>
    </source>
</evidence>
<gene>
    <name evidence="3" type="ORF">UFOPK1684_01226</name>
    <name evidence="4" type="ORF">UFOPK2158_01251</name>
</gene>
<dbReference type="GO" id="GO:0000160">
    <property type="term" value="P:phosphorelay signal transduction system"/>
    <property type="evidence" value="ECO:0007669"/>
    <property type="project" value="InterPro"/>
</dbReference>
<dbReference type="GO" id="GO:0003677">
    <property type="term" value="F:DNA binding"/>
    <property type="evidence" value="ECO:0007669"/>
    <property type="project" value="UniProtKB-KW"/>
</dbReference>
<dbReference type="Pfam" id="PF00196">
    <property type="entry name" value="GerE"/>
    <property type="match status" value="1"/>
</dbReference>
<dbReference type="SUPFAM" id="SSF52172">
    <property type="entry name" value="CheY-like"/>
    <property type="match status" value="1"/>
</dbReference>
<dbReference type="PROSITE" id="PS50110">
    <property type="entry name" value="RESPONSE_REGULATORY"/>
    <property type="match status" value="1"/>
</dbReference>
<protein>
    <submittedName>
        <fullName evidence="3">Unannotated protein</fullName>
    </submittedName>
</protein>
<dbReference type="AlphaFoldDB" id="A0A6J6EPX4"/>
<dbReference type="InterPro" id="IPR001789">
    <property type="entry name" value="Sig_transdc_resp-reg_receiver"/>
</dbReference>
<dbReference type="Gene3D" id="3.40.50.2300">
    <property type="match status" value="1"/>
</dbReference>
<dbReference type="Pfam" id="PF00072">
    <property type="entry name" value="Response_reg"/>
    <property type="match status" value="1"/>
</dbReference>
<dbReference type="PANTHER" id="PTHR43214">
    <property type="entry name" value="TWO-COMPONENT RESPONSE REGULATOR"/>
    <property type="match status" value="1"/>
</dbReference>
<dbReference type="EMBL" id="CAEZTM010000068">
    <property type="protein sequence ID" value="CAB4578651.1"/>
    <property type="molecule type" value="Genomic_DNA"/>
</dbReference>
<dbReference type="GO" id="GO:0006355">
    <property type="term" value="P:regulation of DNA-templated transcription"/>
    <property type="evidence" value="ECO:0007669"/>
    <property type="project" value="InterPro"/>
</dbReference>
<reference evidence="3" key="1">
    <citation type="submission" date="2020-05" db="EMBL/GenBank/DDBJ databases">
        <authorList>
            <person name="Chiriac C."/>
            <person name="Salcher M."/>
            <person name="Ghai R."/>
            <person name="Kavagutti S V."/>
        </authorList>
    </citation>
    <scope>NUCLEOTIDE SEQUENCE</scope>
</reference>
<dbReference type="InterPro" id="IPR011006">
    <property type="entry name" value="CheY-like_superfamily"/>
</dbReference>
<sequence>MTLPGRRLLVVEDELMMQRLLANELEALGFDVTCADSVVEAKKQVKRCDPDIALIDIGLKGGLSGLHFGHYLAIQHPDIAQIYLSAVDLSTGTVGEGMGLPVGAGFVSKHSIGETKLLVEVINQVVRGKHVVGDASVAAPGALESLGKKGRRVMELVASGFSNQYIAEQLGVTQKTVEYYVDQGYRALGVGQSVNRNSRVEAALRYQQLSGSGDE</sequence>
<dbReference type="InterPro" id="IPR039420">
    <property type="entry name" value="WalR-like"/>
</dbReference>
<dbReference type="InterPro" id="IPR036388">
    <property type="entry name" value="WH-like_DNA-bd_sf"/>
</dbReference>
<organism evidence="3">
    <name type="scientific">freshwater metagenome</name>
    <dbReference type="NCBI Taxonomy" id="449393"/>
    <lineage>
        <taxon>unclassified sequences</taxon>
        <taxon>metagenomes</taxon>
        <taxon>ecological metagenomes</taxon>
    </lineage>
</organism>
<dbReference type="InterPro" id="IPR016032">
    <property type="entry name" value="Sig_transdc_resp-reg_C-effctor"/>
</dbReference>
<dbReference type="SMART" id="SM00448">
    <property type="entry name" value="REC"/>
    <property type="match status" value="1"/>
</dbReference>
<proteinExistence type="predicted"/>
<evidence type="ECO:0000256" key="1">
    <source>
        <dbReference type="ARBA" id="ARBA00023125"/>
    </source>
</evidence>
<evidence type="ECO:0000313" key="3">
    <source>
        <dbReference type="EMBL" id="CAB4578651.1"/>
    </source>
</evidence>
<dbReference type="SMART" id="SM00421">
    <property type="entry name" value="HTH_LUXR"/>
    <property type="match status" value="1"/>
</dbReference>
<name>A0A6J6EPX4_9ZZZZ</name>
<keyword evidence="1" id="KW-0238">DNA-binding</keyword>
<dbReference type="PRINTS" id="PR00038">
    <property type="entry name" value="HTHLUXR"/>
</dbReference>
<dbReference type="SUPFAM" id="SSF46894">
    <property type="entry name" value="C-terminal effector domain of the bipartite response regulators"/>
    <property type="match status" value="1"/>
</dbReference>
<dbReference type="InterPro" id="IPR000792">
    <property type="entry name" value="Tscrpt_reg_LuxR_C"/>
</dbReference>
<evidence type="ECO:0000313" key="4">
    <source>
        <dbReference type="EMBL" id="CAB4651908.1"/>
    </source>
</evidence>